<accession>A0A4D6M0H1</accession>
<proteinExistence type="predicted"/>
<dbReference type="Proteomes" id="UP000501690">
    <property type="component" value="Linkage Group LG5"/>
</dbReference>
<name>A0A4D6M0H1_VIGUN</name>
<dbReference type="EMBL" id="CP039349">
    <property type="protein sequence ID" value="QCD94360.1"/>
    <property type="molecule type" value="Genomic_DNA"/>
</dbReference>
<protein>
    <submittedName>
        <fullName evidence="1">Uncharacterized protein</fullName>
    </submittedName>
</protein>
<dbReference type="AlphaFoldDB" id="A0A4D6M0H1"/>
<organism evidence="1 2">
    <name type="scientific">Vigna unguiculata</name>
    <name type="common">Cowpea</name>
    <dbReference type="NCBI Taxonomy" id="3917"/>
    <lineage>
        <taxon>Eukaryota</taxon>
        <taxon>Viridiplantae</taxon>
        <taxon>Streptophyta</taxon>
        <taxon>Embryophyta</taxon>
        <taxon>Tracheophyta</taxon>
        <taxon>Spermatophyta</taxon>
        <taxon>Magnoliopsida</taxon>
        <taxon>eudicotyledons</taxon>
        <taxon>Gunneridae</taxon>
        <taxon>Pentapetalae</taxon>
        <taxon>rosids</taxon>
        <taxon>fabids</taxon>
        <taxon>Fabales</taxon>
        <taxon>Fabaceae</taxon>
        <taxon>Papilionoideae</taxon>
        <taxon>50 kb inversion clade</taxon>
        <taxon>NPAAA clade</taxon>
        <taxon>indigoferoid/millettioid clade</taxon>
        <taxon>Phaseoleae</taxon>
        <taxon>Vigna</taxon>
    </lineage>
</organism>
<evidence type="ECO:0000313" key="1">
    <source>
        <dbReference type="EMBL" id="QCD94360.1"/>
    </source>
</evidence>
<gene>
    <name evidence="1" type="ORF">DEO72_LG5g2443</name>
</gene>
<evidence type="ECO:0000313" key="2">
    <source>
        <dbReference type="Proteomes" id="UP000501690"/>
    </source>
</evidence>
<sequence length="138" mass="15837">MCCLESEKQSKEEKKKVGKCVSAYAAKWSSWRWNIIGTYCIIIEKITTIEMLKTKPTILIVDSEEVSTTTTRFSINLDLYDGRMFDVKEIVATKVAKCAAEVAEDEHDNERTVRMRHSLTTGQTVDKKMENFEDTTDK</sequence>
<keyword evidence="2" id="KW-1185">Reference proteome</keyword>
<reference evidence="1 2" key="1">
    <citation type="submission" date="2019-04" db="EMBL/GenBank/DDBJ databases">
        <title>An improved genome assembly and genetic linkage map for asparagus bean, Vigna unguiculata ssp. sesquipedialis.</title>
        <authorList>
            <person name="Xia Q."/>
            <person name="Zhang R."/>
            <person name="Dong Y."/>
        </authorList>
    </citation>
    <scope>NUCLEOTIDE SEQUENCE [LARGE SCALE GENOMIC DNA]</scope>
    <source>
        <tissue evidence="1">Leaf</tissue>
    </source>
</reference>